<organism evidence="2 3">
    <name type="scientific">Holdemanella biformis</name>
    <dbReference type="NCBI Taxonomy" id="1735"/>
    <lineage>
        <taxon>Bacteria</taxon>
        <taxon>Bacillati</taxon>
        <taxon>Bacillota</taxon>
        <taxon>Erysipelotrichia</taxon>
        <taxon>Erysipelotrichales</taxon>
        <taxon>Erysipelotrichaceae</taxon>
        <taxon>Holdemanella</taxon>
    </lineage>
</organism>
<dbReference type="GO" id="GO:0008289">
    <property type="term" value="F:lipid binding"/>
    <property type="evidence" value="ECO:0007669"/>
    <property type="project" value="UniProtKB-KW"/>
</dbReference>
<evidence type="ECO:0000256" key="1">
    <source>
        <dbReference type="ARBA" id="ARBA00023121"/>
    </source>
</evidence>
<keyword evidence="1" id="KW-0446">Lipid-binding</keyword>
<dbReference type="PANTHER" id="PTHR33434">
    <property type="entry name" value="DEGV DOMAIN-CONTAINING PROTEIN DR_1986-RELATED"/>
    <property type="match status" value="1"/>
</dbReference>
<dbReference type="InterPro" id="IPR050270">
    <property type="entry name" value="DegV_domain_contain"/>
</dbReference>
<dbReference type="AlphaFoldDB" id="A0A395W9T9"/>
<dbReference type="Gene3D" id="3.40.50.10170">
    <property type="match status" value="1"/>
</dbReference>
<dbReference type="PROSITE" id="PS51482">
    <property type="entry name" value="DEGV"/>
    <property type="match status" value="1"/>
</dbReference>
<dbReference type="RefSeq" id="WP_118325002.1">
    <property type="nucleotide sequence ID" value="NZ_CATXNH010000020.1"/>
</dbReference>
<dbReference type="InterPro" id="IPR003797">
    <property type="entry name" value="DegV"/>
</dbReference>
<dbReference type="EMBL" id="QRYQ01000007">
    <property type="protein sequence ID" value="RGU92178.1"/>
    <property type="molecule type" value="Genomic_DNA"/>
</dbReference>
<accession>A0A395W9T9</accession>
<dbReference type="Pfam" id="PF02645">
    <property type="entry name" value="DegV"/>
    <property type="match status" value="1"/>
</dbReference>
<evidence type="ECO:0000313" key="2">
    <source>
        <dbReference type="EMBL" id="RGU92178.1"/>
    </source>
</evidence>
<dbReference type="SUPFAM" id="SSF82549">
    <property type="entry name" value="DAK1/DegV-like"/>
    <property type="match status" value="1"/>
</dbReference>
<dbReference type="NCBIfam" id="TIGR00762">
    <property type="entry name" value="DegV"/>
    <property type="match status" value="1"/>
</dbReference>
<dbReference type="PANTHER" id="PTHR33434:SF2">
    <property type="entry name" value="FATTY ACID-BINDING PROTEIN TM_1468"/>
    <property type="match status" value="1"/>
</dbReference>
<dbReference type="Proteomes" id="UP000265489">
    <property type="component" value="Unassembled WGS sequence"/>
</dbReference>
<dbReference type="GeneID" id="66579435"/>
<sequence>MIHIISDSSTLYSIESAKKKGLSIVPLNITVDAQTYRDFEDITSTQLLTMIEEHKIPKTSQPSLGEKIDLYNELTKDGDEVIDIAMASGLSGTYQTAMMAKNSCDNPDLVHVVDSQTLCGPHRLMVDTALEMASNGATSKDIVMMIVQSRMQEESCLVPVDFQFLVRGGRIKGLAATLGGALKLIPILKKGVDGIGLDKFGVSRTYKKAVNMVVEDFKNNGFDSNYTFYISHAFNEELAMLFEKKINETFDGAKVVIYPLSPAFITQGGPGCVAVQAIKMA</sequence>
<protein>
    <submittedName>
        <fullName evidence="2">DegV family protein</fullName>
    </submittedName>
</protein>
<name>A0A395W9T9_9FIRM</name>
<reference evidence="2 3" key="1">
    <citation type="submission" date="2018-08" db="EMBL/GenBank/DDBJ databases">
        <title>A genome reference for cultivated species of the human gut microbiota.</title>
        <authorList>
            <person name="Zou Y."/>
            <person name="Xue W."/>
            <person name="Luo G."/>
        </authorList>
    </citation>
    <scope>NUCLEOTIDE SEQUENCE [LARGE SCALE GENOMIC DNA]</scope>
    <source>
        <strain evidence="2 3">AF15-20</strain>
    </source>
</reference>
<gene>
    <name evidence="2" type="ORF">DWW32_05105</name>
</gene>
<evidence type="ECO:0000313" key="3">
    <source>
        <dbReference type="Proteomes" id="UP000265489"/>
    </source>
</evidence>
<dbReference type="InterPro" id="IPR043168">
    <property type="entry name" value="DegV_C"/>
</dbReference>
<dbReference type="Gene3D" id="3.30.1180.10">
    <property type="match status" value="1"/>
</dbReference>
<comment type="caution">
    <text evidence="2">The sequence shown here is derived from an EMBL/GenBank/DDBJ whole genome shotgun (WGS) entry which is preliminary data.</text>
</comment>
<proteinExistence type="predicted"/>